<dbReference type="InParanoid" id="A0A2I4AKV5"/>
<dbReference type="CTD" id="84273"/>
<dbReference type="AlphaFoldDB" id="A0A2I4AKV5"/>
<keyword evidence="2" id="KW-1185">Reference proteome</keyword>
<sequence length="306" mass="34095">MFRRKERLKEAALQTEAELQPEELKRLQRLSREGYLVGRVGRTFRQSKTKSSDKIQFDPDSLAFGDDDGELVEPAPPPDLSQTPVEMTVNELKFAHWLYDTPGIMKERDILHLLQDHEVRLVVPNKAIVPRMFVLKPGMCLFVGALARIDFLQAEKSCTFSVMVSSRVPIHITSLERADNIYQKHAGHALLGVPSGGEERMKQFPVLDPQDFTLEGRGYPEATADITLSSAGWVAVTAVKGDQVQLRVHGPAAAGFRLRTPPLLPHIVKLKGKRVPQASYQKMEVTGRLQGLSAAGAQTLQVMKKK</sequence>
<proteinExistence type="predicted"/>
<dbReference type="InterPro" id="IPR048422">
    <property type="entry name" value="NOA1/YqeH-like_C"/>
</dbReference>
<evidence type="ECO:0000313" key="3">
    <source>
        <dbReference type="RefSeq" id="XP_013856129.1"/>
    </source>
</evidence>
<dbReference type="RefSeq" id="XP_013856129.1">
    <property type="nucleotide sequence ID" value="XM_014000675.1"/>
</dbReference>
<dbReference type="PANTHER" id="PTHR46406:SF1">
    <property type="entry name" value="NITRIC OXIDE-ASSOCIATED PROTEIN 1"/>
    <property type="match status" value="1"/>
</dbReference>
<evidence type="ECO:0000313" key="2">
    <source>
        <dbReference type="Proteomes" id="UP000192220"/>
    </source>
</evidence>
<dbReference type="STRING" id="52670.A0A2I4AKV5"/>
<accession>A0A2I4AKV5</accession>
<gene>
    <name evidence="3" type="primary">noa1</name>
</gene>
<feature type="domain" description="NOA1/YqeH-like C-terminal" evidence="1">
    <location>
        <begin position="159"/>
        <end position="259"/>
    </location>
</feature>
<evidence type="ECO:0000259" key="1">
    <source>
        <dbReference type="Pfam" id="PF21516"/>
    </source>
</evidence>
<dbReference type="Pfam" id="PF21516">
    <property type="entry name" value="YqeH-like_C"/>
    <property type="match status" value="1"/>
</dbReference>
<dbReference type="PANTHER" id="PTHR46406">
    <property type="entry name" value="NITRIC OXIDE-ASSOCIATED PROTEIN 1"/>
    <property type="match status" value="1"/>
</dbReference>
<organism evidence="2 3">
    <name type="scientific">Austrofundulus limnaeus</name>
    <name type="common">Annual killifish</name>
    <dbReference type="NCBI Taxonomy" id="52670"/>
    <lineage>
        <taxon>Eukaryota</taxon>
        <taxon>Metazoa</taxon>
        <taxon>Chordata</taxon>
        <taxon>Craniata</taxon>
        <taxon>Vertebrata</taxon>
        <taxon>Euteleostomi</taxon>
        <taxon>Actinopterygii</taxon>
        <taxon>Neopterygii</taxon>
        <taxon>Teleostei</taxon>
        <taxon>Neoteleostei</taxon>
        <taxon>Acanthomorphata</taxon>
        <taxon>Ovalentaria</taxon>
        <taxon>Atherinomorphae</taxon>
        <taxon>Cyprinodontiformes</taxon>
        <taxon>Rivulidae</taxon>
        <taxon>Austrofundulus</taxon>
    </lineage>
</organism>
<dbReference type="KEGG" id="alim:106511963"/>
<name>A0A2I4AKV5_AUSLI</name>
<dbReference type="InterPro" id="IPR052807">
    <property type="entry name" value="Mito_transl_resp_regulator"/>
</dbReference>
<dbReference type="Proteomes" id="UP000192220">
    <property type="component" value="Unplaced"/>
</dbReference>
<reference evidence="3" key="1">
    <citation type="submission" date="2025-08" db="UniProtKB">
        <authorList>
            <consortium name="RefSeq"/>
        </authorList>
    </citation>
    <scope>IDENTIFICATION</scope>
</reference>
<dbReference type="OrthoDB" id="1696305at2759"/>
<protein>
    <submittedName>
        <fullName evidence="3">Nitric oxide-associated protein 1</fullName>
    </submittedName>
</protein>